<dbReference type="InterPro" id="IPR002938">
    <property type="entry name" value="FAD-bd"/>
</dbReference>
<organism evidence="2 3">
    <name type="scientific">Bradyrhizobium lablabi</name>
    <dbReference type="NCBI Taxonomy" id="722472"/>
    <lineage>
        <taxon>Bacteria</taxon>
        <taxon>Pseudomonadati</taxon>
        <taxon>Pseudomonadota</taxon>
        <taxon>Alphaproteobacteria</taxon>
        <taxon>Hyphomicrobiales</taxon>
        <taxon>Nitrobacteraceae</taxon>
        <taxon>Bradyrhizobium</taxon>
    </lineage>
</organism>
<sequence>MSLYPGDEAHSWEVAMASTVIGKQAVVIGAGMAGLTAAGALSDHFDQVVVLERDTLPSEPAHRAGTPQARHVHALLLSGQRALSELFPGFEQDLVRAGAVPLRAGLDVRVERPGYDPFPQRDLGWLVYAASRPTIERAVRRRVESRGNITLYQRCRVLEVLATPNGDKVTGVRYENGDGASETIAADLVVDASGRGALTLALLQSIGRPLPEETTIGIDLGYATCVFAIPEDASTDWKGAMTFGQAPQNSRGGLMLPLEGNRWMATIGGRHGDGPPGDAEGFLTYAKTLRTPTIYNAISRAKRLDGVARYGFPESVRRHFERLDDLPRGLLPIGDAICRFNPVYGQGMSVAALEACLLQRLLERLGEDSNPIAALGPAFFAEVQTLIETPWSVAILDFAFPDTRGQRPADFETTLKFGIALTRLAAEDPAVHKLTIEVQHLLKPRSVYRDPTLVQRVLAKMAET</sequence>
<dbReference type="InterPro" id="IPR036188">
    <property type="entry name" value="FAD/NAD-bd_sf"/>
</dbReference>
<evidence type="ECO:0000259" key="1">
    <source>
        <dbReference type="Pfam" id="PF01494"/>
    </source>
</evidence>
<reference evidence="2 3" key="1">
    <citation type="submission" date="2014-03" db="EMBL/GenBank/DDBJ databases">
        <title>Bradyrhizobium valentinum sp. nov., isolated from effective nodules of Lupinus mariae-josephae, a lupine endemic of basic-lime soils in Eastern Spain.</title>
        <authorList>
            <person name="Duran D."/>
            <person name="Rey L."/>
            <person name="Navarro A."/>
            <person name="Busquets A."/>
            <person name="Imperial J."/>
            <person name="Ruiz-Argueso T."/>
        </authorList>
    </citation>
    <scope>NUCLEOTIDE SEQUENCE [LARGE SCALE GENOMIC DNA]</scope>
    <source>
        <strain evidence="2 3">CCBAU 23086</strain>
    </source>
</reference>
<evidence type="ECO:0000313" key="2">
    <source>
        <dbReference type="EMBL" id="KRR25825.1"/>
    </source>
</evidence>
<dbReference type="Gene3D" id="3.50.50.60">
    <property type="entry name" value="FAD/NAD(P)-binding domain"/>
    <property type="match status" value="1"/>
</dbReference>
<dbReference type="Proteomes" id="UP000051660">
    <property type="component" value="Unassembled WGS sequence"/>
</dbReference>
<gene>
    <name evidence="2" type="ORF">CQ14_28605</name>
</gene>
<dbReference type="GO" id="GO:0071949">
    <property type="term" value="F:FAD binding"/>
    <property type="evidence" value="ECO:0007669"/>
    <property type="project" value="InterPro"/>
</dbReference>
<dbReference type="AlphaFoldDB" id="A0A0R3N197"/>
<dbReference type="EMBL" id="LLYB01000052">
    <property type="protein sequence ID" value="KRR25825.1"/>
    <property type="molecule type" value="Genomic_DNA"/>
</dbReference>
<dbReference type="PANTHER" id="PTHR43422">
    <property type="entry name" value="THIAMINE THIAZOLE SYNTHASE"/>
    <property type="match status" value="1"/>
</dbReference>
<evidence type="ECO:0000313" key="3">
    <source>
        <dbReference type="Proteomes" id="UP000051660"/>
    </source>
</evidence>
<proteinExistence type="predicted"/>
<protein>
    <recommendedName>
        <fullName evidence="1">FAD-binding domain-containing protein</fullName>
    </recommendedName>
</protein>
<accession>A0A0R3N197</accession>
<dbReference type="SUPFAM" id="SSF51905">
    <property type="entry name" value="FAD/NAD(P)-binding domain"/>
    <property type="match status" value="1"/>
</dbReference>
<dbReference type="Gene3D" id="3.30.9.100">
    <property type="match status" value="1"/>
</dbReference>
<name>A0A0R3N197_9BRAD</name>
<feature type="domain" description="FAD-binding" evidence="1">
    <location>
        <begin position="24"/>
        <end position="362"/>
    </location>
</feature>
<dbReference type="PANTHER" id="PTHR43422:SF3">
    <property type="entry name" value="THIAMINE THIAZOLE SYNTHASE"/>
    <property type="match status" value="1"/>
</dbReference>
<dbReference type="OrthoDB" id="9790035at2"/>
<dbReference type="Pfam" id="PF01494">
    <property type="entry name" value="FAD_binding_3"/>
    <property type="match status" value="1"/>
</dbReference>
<dbReference type="RefSeq" id="WP_082649779.1">
    <property type="nucleotide sequence ID" value="NZ_LLYB01000052.1"/>
</dbReference>
<comment type="caution">
    <text evidence="2">The sequence shown here is derived from an EMBL/GenBank/DDBJ whole genome shotgun (WGS) entry which is preliminary data.</text>
</comment>